<dbReference type="Proteomes" id="UP001345963">
    <property type="component" value="Unassembled WGS sequence"/>
</dbReference>
<comment type="caution">
    <text evidence="1">The sequence shown here is derived from an EMBL/GenBank/DDBJ whole genome shotgun (WGS) entry which is preliminary data.</text>
</comment>
<keyword evidence="2" id="KW-1185">Reference proteome</keyword>
<gene>
    <name evidence="1" type="ORF">ATANTOWER_002927</name>
</gene>
<reference evidence="1 2" key="1">
    <citation type="submission" date="2021-07" db="EMBL/GenBank/DDBJ databases">
        <authorList>
            <person name="Palmer J.M."/>
        </authorList>
    </citation>
    <scope>NUCLEOTIDE SEQUENCE [LARGE SCALE GENOMIC DNA]</scope>
    <source>
        <strain evidence="1 2">AT_MEX2019</strain>
        <tissue evidence="1">Muscle</tissue>
    </source>
</reference>
<evidence type="ECO:0000313" key="1">
    <source>
        <dbReference type="EMBL" id="MED6239172.1"/>
    </source>
</evidence>
<sequence>MNFIIQSKEATKCCVHFSVLLSGNHLNSLGRLGKKKWGSQTEFCSYSCLPQLLKHGLKCAHHGWVGIALTELPPSLIWCFQVCAFTRAYTKAVITSQLITNIQPHTCGLKGIPNLPNVSPNIVDGEAKKA</sequence>
<evidence type="ECO:0000313" key="2">
    <source>
        <dbReference type="Proteomes" id="UP001345963"/>
    </source>
</evidence>
<proteinExistence type="predicted"/>
<organism evidence="1 2">
    <name type="scientific">Ataeniobius toweri</name>
    <dbReference type="NCBI Taxonomy" id="208326"/>
    <lineage>
        <taxon>Eukaryota</taxon>
        <taxon>Metazoa</taxon>
        <taxon>Chordata</taxon>
        <taxon>Craniata</taxon>
        <taxon>Vertebrata</taxon>
        <taxon>Euteleostomi</taxon>
        <taxon>Actinopterygii</taxon>
        <taxon>Neopterygii</taxon>
        <taxon>Teleostei</taxon>
        <taxon>Neoteleostei</taxon>
        <taxon>Acanthomorphata</taxon>
        <taxon>Ovalentaria</taxon>
        <taxon>Atherinomorphae</taxon>
        <taxon>Cyprinodontiformes</taxon>
        <taxon>Goodeidae</taxon>
        <taxon>Ataeniobius</taxon>
    </lineage>
</organism>
<protein>
    <submittedName>
        <fullName evidence="1">Uncharacterized protein</fullName>
    </submittedName>
</protein>
<dbReference type="EMBL" id="JAHUTI010020975">
    <property type="protein sequence ID" value="MED6239172.1"/>
    <property type="molecule type" value="Genomic_DNA"/>
</dbReference>
<name>A0ABU7AM59_9TELE</name>
<accession>A0ABU7AM59</accession>